<dbReference type="Pfam" id="PF00237">
    <property type="entry name" value="Ribosomal_L22"/>
    <property type="match status" value="1"/>
</dbReference>
<evidence type="ECO:0000256" key="3">
    <source>
        <dbReference type="ARBA" id="ARBA00023274"/>
    </source>
</evidence>
<dbReference type="SUPFAM" id="SSF54843">
    <property type="entry name" value="Ribosomal protein L22"/>
    <property type="match status" value="1"/>
</dbReference>
<dbReference type="GO" id="GO:0005840">
    <property type="term" value="C:ribosome"/>
    <property type="evidence" value="ECO:0007669"/>
    <property type="project" value="UniProtKB-KW"/>
</dbReference>
<dbReference type="InterPro" id="IPR001063">
    <property type="entry name" value="Ribosomal_uL22"/>
</dbReference>
<dbReference type="EMBL" id="JARBJD010000035">
    <property type="protein sequence ID" value="KAK2958769.1"/>
    <property type="molecule type" value="Genomic_DNA"/>
</dbReference>
<dbReference type="InterPro" id="IPR036394">
    <property type="entry name" value="Ribosomal_uL22_sf"/>
</dbReference>
<name>A0ABQ9Y4X3_9EUKA</name>
<dbReference type="Gene3D" id="3.90.470.10">
    <property type="entry name" value="Ribosomal protein L22/L17"/>
    <property type="match status" value="1"/>
</dbReference>
<dbReference type="PANTHER" id="PTHR11593:SF10">
    <property type="entry name" value="60S RIBOSOMAL PROTEIN L17"/>
    <property type="match status" value="1"/>
</dbReference>
<proteinExistence type="inferred from homology"/>
<organism evidence="5 6">
    <name type="scientific">Blattamonas nauphoetae</name>
    <dbReference type="NCBI Taxonomy" id="2049346"/>
    <lineage>
        <taxon>Eukaryota</taxon>
        <taxon>Metamonada</taxon>
        <taxon>Preaxostyla</taxon>
        <taxon>Oxymonadida</taxon>
        <taxon>Blattamonas</taxon>
    </lineage>
</organism>
<evidence type="ECO:0000256" key="2">
    <source>
        <dbReference type="ARBA" id="ARBA00022980"/>
    </source>
</evidence>
<sequence>MKGQYTNYNHRTGKIGKARADDVSIHFKQAVEIASTIRGMPVKRAKQFLVNVMHQKEAVPFRRYRYGIGRNAQGKAWKWAQSGFPKKASKYILDLIRTAENSARQQSVNVKKCTIDHIKVNEARVRSRRTYRAHGRINHFDKHPCHIEIILKEREIAVPKAAEKKE</sequence>
<keyword evidence="2 4" id="KW-0689">Ribosomal protein</keyword>
<protein>
    <submittedName>
        <fullName evidence="5">60S ribosomal protein L17</fullName>
    </submittedName>
</protein>
<evidence type="ECO:0000313" key="6">
    <source>
        <dbReference type="Proteomes" id="UP001281761"/>
    </source>
</evidence>
<keyword evidence="3 4" id="KW-0687">Ribonucleoprotein</keyword>
<dbReference type="Proteomes" id="UP001281761">
    <property type="component" value="Unassembled WGS sequence"/>
</dbReference>
<dbReference type="CDD" id="cd00336">
    <property type="entry name" value="Ribosomal_L22"/>
    <property type="match status" value="1"/>
</dbReference>
<evidence type="ECO:0000256" key="4">
    <source>
        <dbReference type="RuleBase" id="RU004005"/>
    </source>
</evidence>
<dbReference type="InterPro" id="IPR005721">
    <property type="entry name" value="Ribosomal_uL22_euk/arc"/>
</dbReference>
<gene>
    <name evidence="5" type="ORF">BLNAU_6272</name>
</gene>
<dbReference type="NCBIfam" id="TIGR01038">
    <property type="entry name" value="uL22_arch_euk"/>
    <property type="match status" value="1"/>
</dbReference>
<comment type="caution">
    <text evidence="5">The sequence shown here is derived from an EMBL/GenBank/DDBJ whole genome shotgun (WGS) entry which is preliminary data.</text>
</comment>
<comment type="similarity">
    <text evidence="1 4">Belongs to the universal ribosomal protein uL22 family.</text>
</comment>
<accession>A0ABQ9Y4X3</accession>
<reference evidence="5 6" key="1">
    <citation type="journal article" date="2022" name="bioRxiv">
        <title>Genomics of Preaxostyla Flagellates Illuminates Evolutionary Transitions and the Path Towards Mitochondrial Loss.</title>
        <authorList>
            <person name="Novak L.V.F."/>
            <person name="Treitli S.C."/>
            <person name="Pyrih J."/>
            <person name="Halakuc P."/>
            <person name="Pipaliya S.V."/>
            <person name="Vacek V."/>
            <person name="Brzon O."/>
            <person name="Soukal P."/>
            <person name="Eme L."/>
            <person name="Dacks J.B."/>
            <person name="Karnkowska A."/>
            <person name="Elias M."/>
            <person name="Hampl V."/>
        </authorList>
    </citation>
    <scope>NUCLEOTIDE SEQUENCE [LARGE SCALE GENOMIC DNA]</scope>
    <source>
        <strain evidence="5">NAU3</strain>
        <tissue evidence="5">Gut</tissue>
    </source>
</reference>
<dbReference type="PANTHER" id="PTHR11593">
    <property type="entry name" value="60S RIBOSOMAL PROTEIN L17"/>
    <property type="match status" value="1"/>
</dbReference>
<evidence type="ECO:0000313" key="5">
    <source>
        <dbReference type="EMBL" id="KAK2958769.1"/>
    </source>
</evidence>
<keyword evidence="6" id="KW-1185">Reference proteome</keyword>
<evidence type="ECO:0000256" key="1">
    <source>
        <dbReference type="ARBA" id="ARBA00009451"/>
    </source>
</evidence>